<accession>A0ABD6T3W6</accession>
<dbReference type="InterPro" id="IPR013249">
    <property type="entry name" value="RNA_pol_sigma70_r4_t2"/>
</dbReference>
<gene>
    <name evidence="7" type="ORF">COF81_27905</name>
</gene>
<dbReference type="SUPFAM" id="SSF88946">
    <property type="entry name" value="Sigma2 domain of RNA polymerase sigma factors"/>
    <property type="match status" value="1"/>
</dbReference>
<dbReference type="Proteomes" id="UP000221918">
    <property type="component" value="Unassembled WGS sequence"/>
</dbReference>
<feature type="domain" description="RNA polymerase sigma-70 region 2" evidence="5">
    <location>
        <begin position="22"/>
        <end position="88"/>
    </location>
</feature>
<organism evidence="7 8">
    <name type="scientific">Bacillus pseudomycoides</name>
    <dbReference type="NCBI Taxonomy" id="64104"/>
    <lineage>
        <taxon>Bacteria</taxon>
        <taxon>Bacillati</taxon>
        <taxon>Bacillota</taxon>
        <taxon>Bacilli</taxon>
        <taxon>Bacillales</taxon>
        <taxon>Bacillaceae</taxon>
        <taxon>Bacillus</taxon>
        <taxon>Bacillus cereus group</taxon>
    </lineage>
</organism>
<dbReference type="PANTHER" id="PTHR43133">
    <property type="entry name" value="RNA POLYMERASE ECF-TYPE SIGMA FACTO"/>
    <property type="match status" value="1"/>
</dbReference>
<evidence type="ECO:0000256" key="2">
    <source>
        <dbReference type="ARBA" id="ARBA00023015"/>
    </source>
</evidence>
<dbReference type="InterPro" id="IPR039425">
    <property type="entry name" value="RNA_pol_sigma-70-like"/>
</dbReference>
<dbReference type="NCBIfam" id="TIGR02937">
    <property type="entry name" value="sigma70-ECF"/>
    <property type="match status" value="1"/>
</dbReference>
<name>A0ABD6T3W6_9BACI</name>
<dbReference type="Gene3D" id="1.10.10.10">
    <property type="entry name" value="Winged helix-like DNA-binding domain superfamily/Winged helix DNA-binding domain"/>
    <property type="match status" value="1"/>
</dbReference>
<evidence type="ECO:0000259" key="5">
    <source>
        <dbReference type="Pfam" id="PF04542"/>
    </source>
</evidence>
<dbReference type="InterPro" id="IPR014284">
    <property type="entry name" value="RNA_pol_sigma-70_dom"/>
</dbReference>
<comment type="caution">
    <text evidence="7">The sequence shown here is derived from an EMBL/GenBank/DDBJ whole genome shotgun (WGS) entry which is preliminary data.</text>
</comment>
<dbReference type="RefSeq" id="WP_097795204.1">
    <property type="nucleotide sequence ID" value="NZ_JARMBS010000046.1"/>
</dbReference>
<dbReference type="InterPro" id="IPR036388">
    <property type="entry name" value="WH-like_DNA-bd_sf"/>
</dbReference>
<feature type="domain" description="RNA polymerase sigma factor 70 region 4 type 2" evidence="6">
    <location>
        <begin position="109"/>
        <end position="160"/>
    </location>
</feature>
<reference evidence="7 8" key="1">
    <citation type="submission" date="2017-09" db="EMBL/GenBank/DDBJ databases">
        <title>Large-scale bioinformatics analysis of Bacillus genomes uncovers conserved roles of natural products in bacterial physiology.</title>
        <authorList>
            <consortium name="Agbiome Team Llc"/>
            <person name="Bleich R.M."/>
            <person name="Grubbs K.J."/>
            <person name="Santa Maria K.C."/>
            <person name="Allen S.E."/>
            <person name="Farag S."/>
            <person name="Shank E.A."/>
            <person name="Bowers A."/>
        </authorList>
    </citation>
    <scope>NUCLEOTIDE SEQUENCE [LARGE SCALE GENOMIC DNA]</scope>
    <source>
        <strain evidence="7 8">AFS037265</strain>
    </source>
</reference>
<dbReference type="Gene3D" id="1.10.1740.10">
    <property type="match status" value="1"/>
</dbReference>
<dbReference type="InterPro" id="IPR013325">
    <property type="entry name" value="RNA_pol_sigma_r2"/>
</dbReference>
<keyword evidence="4" id="KW-0804">Transcription</keyword>
<dbReference type="InterPro" id="IPR013324">
    <property type="entry name" value="RNA_pol_sigma_r3/r4-like"/>
</dbReference>
<evidence type="ECO:0000256" key="4">
    <source>
        <dbReference type="ARBA" id="ARBA00023163"/>
    </source>
</evidence>
<keyword evidence="3" id="KW-0731">Sigma factor</keyword>
<keyword evidence="2" id="KW-0805">Transcription regulation</keyword>
<comment type="similarity">
    <text evidence="1">Belongs to the sigma-70 factor family. ECF subfamily.</text>
</comment>
<dbReference type="GO" id="GO:0016987">
    <property type="term" value="F:sigma factor activity"/>
    <property type="evidence" value="ECO:0007669"/>
    <property type="project" value="UniProtKB-KW"/>
</dbReference>
<proteinExistence type="inferred from homology"/>
<sequence>MIIEQDVLAAKSGDKEAFIRLIKSIEHSLFQTAKTILKHDEDTADALQETILKAYQSINKLKHVEYFKTWIFRILINECNTMIAKRSKTVPMEYIEKPVSISHHDQQIEMQDAIEKLPMKQRMVIVLHYFQDMTLKQVADTLDLSESAVKKRLQQAKVELLHQFNVNEKEKMQYESI</sequence>
<dbReference type="InterPro" id="IPR007627">
    <property type="entry name" value="RNA_pol_sigma70_r2"/>
</dbReference>
<protein>
    <submittedName>
        <fullName evidence="7">RNA polymerase</fullName>
    </submittedName>
</protein>
<evidence type="ECO:0000313" key="8">
    <source>
        <dbReference type="Proteomes" id="UP000221918"/>
    </source>
</evidence>
<dbReference type="Pfam" id="PF08281">
    <property type="entry name" value="Sigma70_r4_2"/>
    <property type="match status" value="1"/>
</dbReference>
<evidence type="ECO:0000313" key="7">
    <source>
        <dbReference type="EMBL" id="PHE86740.1"/>
    </source>
</evidence>
<dbReference type="CDD" id="cd06171">
    <property type="entry name" value="Sigma70_r4"/>
    <property type="match status" value="1"/>
</dbReference>
<dbReference type="AlphaFoldDB" id="A0ABD6T3W6"/>
<dbReference type="EMBL" id="NUTL01000179">
    <property type="protein sequence ID" value="PHE86740.1"/>
    <property type="molecule type" value="Genomic_DNA"/>
</dbReference>
<dbReference type="SUPFAM" id="SSF88659">
    <property type="entry name" value="Sigma3 and sigma4 domains of RNA polymerase sigma factors"/>
    <property type="match status" value="1"/>
</dbReference>
<evidence type="ECO:0000256" key="3">
    <source>
        <dbReference type="ARBA" id="ARBA00023082"/>
    </source>
</evidence>
<dbReference type="PANTHER" id="PTHR43133:SF51">
    <property type="entry name" value="RNA POLYMERASE SIGMA FACTOR"/>
    <property type="match status" value="1"/>
</dbReference>
<evidence type="ECO:0000259" key="6">
    <source>
        <dbReference type="Pfam" id="PF08281"/>
    </source>
</evidence>
<dbReference type="Pfam" id="PF04542">
    <property type="entry name" value="Sigma70_r2"/>
    <property type="match status" value="1"/>
</dbReference>
<evidence type="ECO:0000256" key="1">
    <source>
        <dbReference type="ARBA" id="ARBA00010641"/>
    </source>
</evidence>